<evidence type="ECO:0000313" key="2">
    <source>
        <dbReference type="Proteomes" id="UP001597374"/>
    </source>
</evidence>
<evidence type="ECO:0000313" key="1">
    <source>
        <dbReference type="EMBL" id="MFD2247291.1"/>
    </source>
</evidence>
<dbReference type="Proteomes" id="UP001597374">
    <property type="component" value="Unassembled WGS sequence"/>
</dbReference>
<protein>
    <submittedName>
        <fullName evidence="1">Uncharacterized protein</fullName>
    </submittedName>
</protein>
<sequence length="499" mass="58132">MQTRITVAPALTYKDEIYNESINRTSVIVLDRLQVNLVPCNKNITYSKDYLARTYSTRIEGKYKITDSIILALNRNGLPGFSYSLKVYCNDVLVGEMGITPYGRGIDTRLINFRLDNRLLYTENWLQYYDNVKQALDLEFRSFNYVEIAYDSHGKYPLIKHLIDNSTDKDIGAENHKYKKVTRTTAVPTERGYRVGSSTSSKLLLVYIKLRPGKETDKPHIDDLYKVIGMNTKQQIDRVEARLRNKFLHRYQLTEEDFTNPVVLEQLFADAVGNDLSYYVISSMYHDHHGNKKYSERIDLIDLTKLTGTSITKRIPIPVKEEVKIRRSFTITFKKLLTNYLREGRMEDLVYLRHYISQECNAIVPIAGHHISDDHDMNQALNREKYKALVNICIDDYDGIINGEVLERMETVVGKLFETKEDNTVVAQVTRKPIHVYPPIKDTWRVQREKVKSKVKTKTIRVRVDEIMYTQFKEICEKKESSYSSVIRNLIDKLLMSEV</sequence>
<dbReference type="Gene3D" id="1.10.1220.10">
    <property type="entry name" value="Met repressor-like"/>
    <property type="match status" value="1"/>
</dbReference>
<name>A0ABW5CXX7_9BACT</name>
<dbReference type="InterPro" id="IPR013321">
    <property type="entry name" value="Arc_rbn_hlx_hlx"/>
</dbReference>
<organism evidence="1 2">
    <name type="scientific">Pontibacter ruber</name>
    <dbReference type="NCBI Taxonomy" id="1343895"/>
    <lineage>
        <taxon>Bacteria</taxon>
        <taxon>Pseudomonadati</taxon>
        <taxon>Bacteroidota</taxon>
        <taxon>Cytophagia</taxon>
        <taxon>Cytophagales</taxon>
        <taxon>Hymenobacteraceae</taxon>
        <taxon>Pontibacter</taxon>
    </lineage>
</organism>
<dbReference type="RefSeq" id="WP_250430224.1">
    <property type="nucleotide sequence ID" value="NZ_JALPRR010000003.1"/>
</dbReference>
<keyword evidence="2" id="KW-1185">Reference proteome</keyword>
<proteinExistence type="predicted"/>
<comment type="caution">
    <text evidence="1">The sequence shown here is derived from an EMBL/GenBank/DDBJ whole genome shotgun (WGS) entry which is preliminary data.</text>
</comment>
<reference evidence="2" key="1">
    <citation type="journal article" date="2019" name="Int. J. Syst. Evol. Microbiol.">
        <title>The Global Catalogue of Microorganisms (GCM) 10K type strain sequencing project: providing services to taxonomists for standard genome sequencing and annotation.</title>
        <authorList>
            <consortium name="The Broad Institute Genomics Platform"/>
            <consortium name="The Broad Institute Genome Sequencing Center for Infectious Disease"/>
            <person name="Wu L."/>
            <person name="Ma J."/>
        </authorList>
    </citation>
    <scope>NUCLEOTIDE SEQUENCE [LARGE SCALE GENOMIC DNA]</scope>
    <source>
        <strain evidence="2">CGMCC 4.1782</strain>
    </source>
</reference>
<dbReference type="EMBL" id="JBHUIM010000002">
    <property type="protein sequence ID" value="MFD2247291.1"/>
    <property type="molecule type" value="Genomic_DNA"/>
</dbReference>
<gene>
    <name evidence="1" type="ORF">ACFSKP_13580</name>
</gene>
<accession>A0ABW5CXX7</accession>